<proteinExistence type="predicted"/>
<accession>A0ACC0IAH8</accession>
<dbReference type="Proteomes" id="UP001060215">
    <property type="component" value="Chromosome 6"/>
</dbReference>
<reference evidence="1 2" key="1">
    <citation type="journal article" date="2022" name="Plant J.">
        <title>Chromosome-level genome of Camellia lanceoleosa provides a valuable resource for understanding genome evolution and self-incompatibility.</title>
        <authorList>
            <person name="Gong W."/>
            <person name="Xiao S."/>
            <person name="Wang L."/>
            <person name="Liao Z."/>
            <person name="Chang Y."/>
            <person name="Mo W."/>
            <person name="Hu G."/>
            <person name="Li W."/>
            <person name="Zhao G."/>
            <person name="Zhu H."/>
            <person name="Hu X."/>
            <person name="Ji K."/>
            <person name="Xiang X."/>
            <person name="Song Q."/>
            <person name="Yuan D."/>
            <person name="Jin S."/>
            <person name="Zhang L."/>
        </authorList>
    </citation>
    <scope>NUCLEOTIDE SEQUENCE [LARGE SCALE GENOMIC DNA]</scope>
    <source>
        <strain evidence="1">SQ_2022a</strain>
    </source>
</reference>
<dbReference type="EMBL" id="CM045763">
    <property type="protein sequence ID" value="KAI8021973.1"/>
    <property type="molecule type" value="Genomic_DNA"/>
</dbReference>
<evidence type="ECO:0000313" key="1">
    <source>
        <dbReference type="EMBL" id="KAI8021973.1"/>
    </source>
</evidence>
<comment type="caution">
    <text evidence="1">The sequence shown here is derived from an EMBL/GenBank/DDBJ whole genome shotgun (WGS) entry which is preliminary data.</text>
</comment>
<sequence length="217" mass="24705">MATTNSELVAKDLHGNAVVIRTYLSELKRSPYALFPQYGRIFDIVDLKTAKLRGQAWVVFSEVPVASNVVRQTQNFPFYDKPMAGLNYIFVFNILCCLPITNDVWTNNEKLLKDEFYIGLRQRRATGKWLVEYNAALASICFMILLGFVNDVLDVPWRNRKLLLPSIAALPLLMAYAGHPTIVIPKPLIPYLGLEVLDLGKPKALIMILETFRKKKF</sequence>
<keyword evidence="1" id="KW-0687">Ribonucleoprotein</keyword>
<name>A0ACC0IAH8_9ERIC</name>
<evidence type="ECO:0000313" key="2">
    <source>
        <dbReference type="Proteomes" id="UP001060215"/>
    </source>
</evidence>
<keyword evidence="2" id="KW-1185">Reference proteome</keyword>
<organism evidence="1 2">
    <name type="scientific">Camellia lanceoleosa</name>
    <dbReference type="NCBI Taxonomy" id="1840588"/>
    <lineage>
        <taxon>Eukaryota</taxon>
        <taxon>Viridiplantae</taxon>
        <taxon>Streptophyta</taxon>
        <taxon>Embryophyta</taxon>
        <taxon>Tracheophyta</taxon>
        <taxon>Spermatophyta</taxon>
        <taxon>Magnoliopsida</taxon>
        <taxon>eudicotyledons</taxon>
        <taxon>Gunneridae</taxon>
        <taxon>Pentapetalae</taxon>
        <taxon>asterids</taxon>
        <taxon>Ericales</taxon>
        <taxon>Theaceae</taxon>
        <taxon>Camellia</taxon>
    </lineage>
</organism>
<protein>
    <submittedName>
        <fullName evidence="1">U2 small nuclear ribonucleoprotein B'' 2</fullName>
    </submittedName>
</protein>
<gene>
    <name evidence="1" type="ORF">LOK49_LG03G01636</name>
</gene>